<feature type="transmembrane region" description="Helical" evidence="1">
    <location>
        <begin position="132"/>
        <end position="154"/>
    </location>
</feature>
<organism evidence="2 3">
    <name type="scientific">Marasmius tenuissimus</name>
    <dbReference type="NCBI Taxonomy" id="585030"/>
    <lineage>
        <taxon>Eukaryota</taxon>
        <taxon>Fungi</taxon>
        <taxon>Dikarya</taxon>
        <taxon>Basidiomycota</taxon>
        <taxon>Agaricomycotina</taxon>
        <taxon>Agaricomycetes</taxon>
        <taxon>Agaricomycetidae</taxon>
        <taxon>Agaricales</taxon>
        <taxon>Marasmiineae</taxon>
        <taxon>Marasmiaceae</taxon>
        <taxon>Marasmius</taxon>
    </lineage>
</organism>
<keyword evidence="1" id="KW-0812">Transmembrane</keyword>
<keyword evidence="1" id="KW-0472">Membrane</keyword>
<gene>
    <name evidence="2" type="ORF">AAF712_003703</name>
</gene>
<sequence length="421" mass="47078">MFKVVSEFIALSLSGCPLSKWLNRVLHPPTVAIEEAIILIPTRTSLLLPSKSLDVPIVNQGSDTLWLIGLGLLVLVFLSSLALVSQKVWARRALVLAFIVPTIALVTLRPALLEALASLDTVALRDDILDWLGLPIDAVASMSAPPTAVVGCLIQDMARLADLFVYWSDQASDAASIVKSHAIVLGLHIVKNVLAIVVSAVKALQTVTLPTKDQLLTAVNIHWSFLALRSCMETVTYRFMLSLTAHRPSSRSNPLFQLLKSLRIAFFDARKAFTHWLSFNIRLFLESYVMVAWTLSVFIYVRKDDILSYTRHSYILGKICKIPSIILALESRGTFDPMFGPFSYELTVTLPNREQVKAYDLRSFRIERGLWDDSRWLDREEVGAPSKGGWYEKTWKYGYAWFNLYVVVAPKVGSDATPLLP</sequence>
<feature type="transmembrane region" description="Helical" evidence="1">
    <location>
        <begin position="65"/>
        <end position="84"/>
    </location>
</feature>
<feature type="transmembrane region" description="Helical" evidence="1">
    <location>
        <begin position="283"/>
        <end position="301"/>
    </location>
</feature>
<feature type="transmembrane region" description="Helical" evidence="1">
    <location>
        <begin position="93"/>
        <end position="112"/>
    </location>
</feature>
<evidence type="ECO:0000313" key="3">
    <source>
        <dbReference type="Proteomes" id="UP001437256"/>
    </source>
</evidence>
<keyword evidence="3" id="KW-1185">Reference proteome</keyword>
<proteinExistence type="predicted"/>
<protein>
    <submittedName>
        <fullName evidence="2">Uncharacterized protein</fullName>
    </submittedName>
</protein>
<evidence type="ECO:0000313" key="2">
    <source>
        <dbReference type="EMBL" id="KAL0069338.1"/>
    </source>
</evidence>
<accession>A0ABR3A6X0</accession>
<keyword evidence="1" id="KW-1133">Transmembrane helix</keyword>
<dbReference type="Proteomes" id="UP001437256">
    <property type="component" value="Unassembled WGS sequence"/>
</dbReference>
<comment type="caution">
    <text evidence="2">The sequence shown here is derived from an EMBL/GenBank/DDBJ whole genome shotgun (WGS) entry which is preliminary data.</text>
</comment>
<reference evidence="2 3" key="1">
    <citation type="submission" date="2024-05" db="EMBL/GenBank/DDBJ databases">
        <title>A draft genome resource for the thread blight pathogen Marasmius tenuissimus strain MS-2.</title>
        <authorList>
            <person name="Yulfo-Soto G.E."/>
            <person name="Baruah I.K."/>
            <person name="Amoako-Attah I."/>
            <person name="Bukari Y."/>
            <person name="Meinhardt L.W."/>
            <person name="Bailey B.A."/>
            <person name="Cohen S.P."/>
        </authorList>
    </citation>
    <scope>NUCLEOTIDE SEQUENCE [LARGE SCALE GENOMIC DNA]</scope>
    <source>
        <strain evidence="2 3">MS-2</strain>
    </source>
</reference>
<evidence type="ECO:0000256" key="1">
    <source>
        <dbReference type="SAM" id="Phobius"/>
    </source>
</evidence>
<name>A0ABR3A6X0_9AGAR</name>
<dbReference type="EMBL" id="JBBXMP010000013">
    <property type="protein sequence ID" value="KAL0069338.1"/>
    <property type="molecule type" value="Genomic_DNA"/>
</dbReference>